<dbReference type="Proteomes" id="UP000238479">
    <property type="component" value="Chromosome 4"/>
</dbReference>
<accession>A0A2P6R505</accession>
<evidence type="ECO:0000313" key="2">
    <source>
        <dbReference type="Proteomes" id="UP000238479"/>
    </source>
</evidence>
<name>A0A2P6R505_ROSCH</name>
<comment type="caution">
    <text evidence="1">The sequence shown here is derived from an EMBL/GenBank/DDBJ whole genome shotgun (WGS) entry which is preliminary data.</text>
</comment>
<dbReference type="AlphaFoldDB" id="A0A2P6R505"/>
<proteinExistence type="predicted"/>
<dbReference type="EMBL" id="PDCK01000042">
    <property type="protein sequence ID" value="PRQ41449.1"/>
    <property type="molecule type" value="Genomic_DNA"/>
</dbReference>
<organism evidence="1 2">
    <name type="scientific">Rosa chinensis</name>
    <name type="common">China rose</name>
    <dbReference type="NCBI Taxonomy" id="74649"/>
    <lineage>
        <taxon>Eukaryota</taxon>
        <taxon>Viridiplantae</taxon>
        <taxon>Streptophyta</taxon>
        <taxon>Embryophyta</taxon>
        <taxon>Tracheophyta</taxon>
        <taxon>Spermatophyta</taxon>
        <taxon>Magnoliopsida</taxon>
        <taxon>eudicotyledons</taxon>
        <taxon>Gunneridae</taxon>
        <taxon>Pentapetalae</taxon>
        <taxon>rosids</taxon>
        <taxon>fabids</taxon>
        <taxon>Rosales</taxon>
        <taxon>Rosaceae</taxon>
        <taxon>Rosoideae</taxon>
        <taxon>Rosoideae incertae sedis</taxon>
        <taxon>Rosa</taxon>
    </lineage>
</organism>
<evidence type="ECO:0000313" key="1">
    <source>
        <dbReference type="EMBL" id="PRQ41449.1"/>
    </source>
</evidence>
<sequence>MNFKELHTRPASSLPQLSLSVFSLSVLRTTLCIHRRLRLCSPLWPPRVR</sequence>
<gene>
    <name evidence="1" type="ORF">RchiOBHm_Chr4g0447011</name>
</gene>
<dbReference type="Gramene" id="PRQ41449">
    <property type="protein sequence ID" value="PRQ41449"/>
    <property type="gene ID" value="RchiOBHm_Chr4g0447011"/>
</dbReference>
<keyword evidence="2" id="KW-1185">Reference proteome</keyword>
<reference evidence="1 2" key="1">
    <citation type="journal article" date="2018" name="Nat. Genet.">
        <title>The Rosa genome provides new insights in the design of modern roses.</title>
        <authorList>
            <person name="Bendahmane M."/>
        </authorList>
    </citation>
    <scope>NUCLEOTIDE SEQUENCE [LARGE SCALE GENOMIC DNA]</scope>
    <source>
        <strain evidence="2">cv. Old Blush</strain>
    </source>
</reference>
<protein>
    <submittedName>
        <fullName evidence="1">Uncharacterized protein</fullName>
    </submittedName>
</protein>